<accession>A0ABP7U2X7</accession>
<evidence type="ECO:0000256" key="3">
    <source>
        <dbReference type="ARBA" id="ARBA00022490"/>
    </source>
</evidence>
<comment type="caution">
    <text evidence="5">The sequence shown here is derived from an EMBL/GenBank/DDBJ whole genome shotgun (WGS) entry which is preliminary data.</text>
</comment>
<dbReference type="Pfam" id="PF14011">
    <property type="entry name" value="ESX-1_EspG"/>
    <property type="match status" value="1"/>
</dbReference>
<comment type="similarity">
    <text evidence="2">Belongs to the EspG family.</text>
</comment>
<protein>
    <submittedName>
        <fullName evidence="5">ESX secretion-associated protein EspG</fullName>
    </submittedName>
</protein>
<comment type="subcellular location">
    <subcellularLocation>
        <location evidence="1">Cytoplasm</location>
    </subcellularLocation>
</comment>
<proteinExistence type="inferred from homology"/>
<keyword evidence="6" id="KW-1185">Reference proteome</keyword>
<dbReference type="EMBL" id="BAABAL010000026">
    <property type="protein sequence ID" value="GAA4034811.1"/>
    <property type="molecule type" value="Genomic_DNA"/>
</dbReference>
<evidence type="ECO:0000256" key="1">
    <source>
        <dbReference type="ARBA" id="ARBA00004496"/>
    </source>
</evidence>
<evidence type="ECO:0000313" key="5">
    <source>
        <dbReference type="EMBL" id="GAA4034811.1"/>
    </source>
</evidence>
<evidence type="ECO:0000256" key="4">
    <source>
        <dbReference type="ARBA" id="ARBA00023186"/>
    </source>
</evidence>
<reference evidence="6" key="1">
    <citation type="journal article" date="2019" name="Int. J. Syst. Evol. Microbiol.">
        <title>The Global Catalogue of Microorganisms (GCM) 10K type strain sequencing project: providing services to taxonomists for standard genome sequencing and annotation.</title>
        <authorList>
            <consortium name="The Broad Institute Genomics Platform"/>
            <consortium name="The Broad Institute Genome Sequencing Center for Infectious Disease"/>
            <person name="Wu L."/>
            <person name="Ma J."/>
        </authorList>
    </citation>
    <scope>NUCLEOTIDE SEQUENCE [LARGE SCALE GENOMIC DNA]</scope>
    <source>
        <strain evidence="6">JCM 17342</strain>
    </source>
</reference>
<name>A0ABP7U2X7_9PSEU</name>
<sequence>MRVKISALAFDVLWQWHGLGTKPPALAAVPSPGRTARERHELERLAWRELEPHGDLAAEMALLRAPSVEYFGWFGGVERSCSAHVAAGQRAALRVVVELGHVTLETAPAERAAEALVSALPPMPPGRGGVVSVPERPPARDSLLVRAHPEEPELRRCRSLLESPRTGGGLMLCATRDGIGATVHYFDTGGGRYLCVRRADAAGDPWLVVGPAAASDLVSRLRAA</sequence>
<dbReference type="RefSeq" id="WP_344885060.1">
    <property type="nucleotide sequence ID" value="NZ_BAABAL010000026.1"/>
</dbReference>
<dbReference type="InterPro" id="IPR025734">
    <property type="entry name" value="EspG"/>
</dbReference>
<keyword evidence="4" id="KW-0143">Chaperone</keyword>
<gene>
    <name evidence="5" type="ORF">GCM10022247_70170</name>
</gene>
<evidence type="ECO:0000313" key="6">
    <source>
        <dbReference type="Proteomes" id="UP001501747"/>
    </source>
</evidence>
<evidence type="ECO:0000256" key="2">
    <source>
        <dbReference type="ARBA" id="ARBA00006411"/>
    </source>
</evidence>
<keyword evidence="3" id="KW-0963">Cytoplasm</keyword>
<dbReference type="Proteomes" id="UP001501747">
    <property type="component" value="Unassembled WGS sequence"/>
</dbReference>
<organism evidence="5 6">
    <name type="scientific">Allokutzneria multivorans</name>
    <dbReference type="NCBI Taxonomy" id="1142134"/>
    <lineage>
        <taxon>Bacteria</taxon>
        <taxon>Bacillati</taxon>
        <taxon>Actinomycetota</taxon>
        <taxon>Actinomycetes</taxon>
        <taxon>Pseudonocardiales</taxon>
        <taxon>Pseudonocardiaceae</taxon>
        <taxon>Allokutzneria</taxon>
    </lineage>
</organism>